<protein>
    <submittedName>
        <fullName evidence="2">Uncharacterized protein</fullName>
    </submittedName>
</protein>
<keyword evidence="3" id="KW-1185">Reference proteome</keyword>
<dbReference type="Proteomes" id="UP000197007">
    <property type="component" value="Chromosome"/>
</dbReference>
<accession>A0A1Z4BQT8</accession>
<reference evidence="3" key="1">
    <citation type="submission" date="2017-06" db="EMBL/GenBank/DDBJ databases">
        <title>Complete genome sequence of Capnocytophaga sp. KCOM 1579 (=ChDC OS43) isolated from a human refractory periapical abscess lesion.</title>
        <authorList>
            <person name="Kook J.-K."/>
            <person name="Park S.-N."/>
            <person name="Lim Y.K."/>
            <person name="Roh H."/>
        </authorList>
    </citation>
    <scope>NUCLEOTIDE SEQUENCE [LARGE SCALE GENOMIC DNA]</scope>
    <source>
        <strain evidence="3">ChDC OS43</strain>
    </source>
</reference>
<organism evidence="2 3">
    <name type="scientific">Capnocytophaga endodontalis</name>
    <dbReference type="NCBI Taxonomy" id="2708117"/>
    <lineage>
        <taxon>Bacteria</taxon>
        <taxon>Pseudomonadati</taxon>
        <taxon>Bacteroidota</taxon>
        <taxon>Flavobacteriia</taxon>
        <taxon>Flavobacteriales</taxon>
        <taxon>Flavobacteriaceae</taxon>
        <taxon>Capnocytophaga</taxon>
    </lineage>
</organism>
<dbReference type="EMBL" id="CP022022">
    <property type="protein sequence ID" value="ASF43667.1"/>
    <property type="molecule type" value="Genomic_DNA"/>
</dbReference>
<feature type="chain" id="PRO_5012170392" evidence="1">
    <location>
        <begin position="24"/>
        <end position="171"/>
    </location>
</feature>
<gene>
    <name evidence="2" type="ORF">CBG49_11565</name>
</gene>
<sequence>MFHSRKKATFSLFCLLLPCLAFAQYPKAMDFSKLYQGKIDSVAVIHRTGWTKETSWPGAPEEERITEKRKRLPLSKGKRLLKILQDKTVYKEEYPWVIDVVSSFLFYANGNEVLTLHFSTATKQLTIYKEEELIFAGTSKGKLTKKLISYLYPNLSAKELYMNFFILWEEI</sequence>
<evidence type="ECO:0000313" key="3">
    <source>
        <dbReference type="Proteomes" id="UP000197007"/>
    </source>
</evidence>
<dbReference type="RefSeq" id="WP_088594592.1">
    <property type="nucleotide sequence ID" value="NZ_CP022022.1"/>
</dbReference>
<keyword evidence="1" id="KW-0732">Signal</keyword>
<dbReference type="KEGG" id="capn:CBG49_11565"/>
<dbReference type="AlphaFoldDB" id="A0A1Z4BQT8"/>
<proteinExistence type="predicted"/>
<evidence type="ECO:0000256" key="1">
    <source>
        <dbReference type="SAM" id="SignalP"/>
    </source>
</evidence>
<evidence type="ECO:0000313" key="2">
    <source>
        <dbReference type="EMBL" id="ASF43667.1"/>
    </source>
</evidence>
<feature type="signal peptide" evidence="1">
    <location>
        <begin position="1"/>
        <end position="23"/>
    </location>
</feature>
<name>A0A1Z4BQT8_9FLAO</name>